<evidence type="ECO:0000256" key="4">
    <source>
        <dbReference type="ARBA" id="ARBA00023026"/>
    </source>
</evidence>
<reference evidence="6 7" key="1">
    <citation type="submission" date="2015-03" db="EMBL/GenBank/DDBJ databases">
        <authorList>
            <person name="Murphy D."/>
        </authorList>
    </citation>
    <scope>NUCLEOTIDE SEQUENCE [LARGE SCALE GENOMIC DNA]</scope>
    <source>
        <strain evidence="6 7">68/02</strain>
    </source>
</reference>
<evidence type="ECO:0000256" key="3">
    <source>
        <dbReference type="ARBA" id="ARBA00022913"/>
    </source>
</evidence>
<accession>A0A0U1HYC9</accession>
<organism evidence="6 7">
    <name type="scientific">Yersinia rohdei</name>
    <dbReference type="NCBI Taxonomy" id="29485"/>
    <lineage>
        <taxon>Bacteria</taxon>
        <taxon>Pseudomonadati</taxon>
        <taxon>Pseudomonadota</taxon>
        <taxon>Gammaproteobacteria</taxon>
        <taxon>Enterobacterales</taxon>
        <taxon>Yersiniaceae</taxon>
        <taxon>Yersinia</taxon>
    </lineage>
</organism>
<proteinExistence type="predicted"/>
<protein>
    <submittedName>
        <fullName evidence="6">Putative adhesin</fullName>
    </submittedName>
</protein>
<keyword evidence="4" id="KW-0843">Virulence</keyword>
<comment type="subcellular location">
    <subcellularLocation>
        <location evidence="1">Target cell</location>
        <location evidence="1">Target cell cytoplasm</location>
    </subcellularLocation>
</comment>
<name>A0A0U1HYC9_YERRO</name>
<dbReference type="GO" id="GO:0090729">
    <property type="term" value="F:toxin activity"/>
    <property type="evidence" value="ECO:0007669"/>
    <property type="project" value="UniProtKB-KW"/>
</dbReference>
<keyword evidence="2" id="KW-0800">Toxin</keyword>
<dbReference type="Proteomes" id="UP000042054">
    <property type="component" value="Unassembled WGS sequence"/>
</dbReference>
<evidence type="ECO:0000313" key="7">
    <source>
        <dbReference type="Proteomes" id="UP000042054"/>
    </source>
</evidence>
<keyword evidence="3" id="KW-1266">Target cell cytoplasm</keyword>
<dbReference type="InterPro" id="IPR006914">
    <property type="entry name" value="VENN_dom"/>
</dbReference>
<sequence length="331" mass="33190">MAHAVLGAVVGHFSGNATVGAISAFTAEAAAPAIIKAMGWDKDSLTEKQKQTVSALATLAAGLAGGLVGGSTADAVAGAQAGKNAVENNLLGGNEDTQTKFVQEHGKNIASCSTDPSSESCRKGLAMNDALMVALPAGLGGGLLAAATPEIAVAAKAAIQACAGNVVLCLNNAGIQMSEAIVPGGVGAGGAIGIGKTAAEATAAKAEAVAANAAKNSQLPTGTVFDSIKATQPAIPGTSIPKSFELNVNGQTVWVNPNATKHMGEYLTRNGLSNSTSEGSQAMLTSLQSAVQDASSQGFKFNEVMQVGSWELIFSQRPTDPYPVLKHALYK</sequence>
<evidence type="ECO:0000259" key="5">
    <source>
        <dbReference type="Pfam" id="PF04829"/>
    </source>
</evidence>
<evidence type="ECO:0000256" key="1">
    <source>
        <dbReference type="ARBA" id="ARBA00004219"/>
    </source>
</evidence>
<dbReference type="AlphaFoldDB" id="A0A0U1HYC9"/>
<evidence type="ECO:0000256" key="2">
    <source>
        <dbReference type="ARBA" id="ARBA00022656"/>
    </source>
</evidence>
<feature type="domain" description="VENN motif-containing" evidence="5">
    <location>
        <begin position="43"/>
        <end position="92"/>
    </location>
</feature>
<dbReference type="EMBL" id="CTKE01000034">
    <property type="protein sequence ID" value="CQI97885.1"/>
    <property type="molecule type" value="Genomic_DNA"/>
</dbReference>
<gene>
    <name evidence="6" type="ORF">ERS008555_03991</name>
</gene>
<dbReference type="Pfam" id="PF04829">
    <property type="entry name" value="PT-VENN"/>
    <property type="match status" value="1"/>
</dbReference>
<evidence type="ECO:0000313" key="6">
    <source>
        <dbReference type="EMBL" id="CQI97885.1"/>
    </source>
</evidence>